<evidence type="ECO:0000256" key="1">
    <source>
        <dbReference type="ARBA" id="ARBA00004365"/>
    </source>
</evidence>
<comment type="caution">
    <text evidence="10">The sequence shown here is derived from an EMBL/GenBank/DDBJ whole genome shotgun (WGS) entry which is preliminary data.</text>
</comment>
<dbReference type="EMBL" id="DRQG01000052">
    <property type="protein sequence ID" value="HGY55155.1"/>
    <property type="molecule type" value="Genomic_DNA"/>
</dbReference>
<evidence type="ECO:0000256" key="3">
    <source>
        <dbReference type="ARBA" id="ARBA00009677"/>
    </source>
</evidence>
<sequence>MPLSSIFEIGKRSLLTYQSAINTTSGNIANINNSYYARRRPDFSTLSAGLNASGLSARQSERLRNQFAEQQLYREKQQLGRFETSNMLLKQMEGIFAENTDGGLSNLLSEFWDSWNNLAQEPESQAARTIVKNKGVMLANGFRRVHGELKQLQEQLQPEIQSKTTEINNILRQLRDINREIRLTGQPEMMDERDRLLDSLSEKLNIDVKELDTGEVRVYADGLILVSDDQVNELRLETSIEDGFNKVSIYYADSDRQMNIDAGELGAMLDVHNAQLPKYLSQLDTLATNLAESVNNIHRNGENLDGTTDIPFFKEGINGAADFEVNTAIVNDPSLIATRAPGEAEGSSSIARSIYDLQYDTIINDTSPAEFYRDLTVTLGNEVQETDYLRSSQKLIVEHVQNQKDAISGVSLDEEMTKMIQYEQSYQAASKIISMVDEMVQSLLNIR</sequence>
<keyword evidence="5 7" id="KW-0964">Secreted</keyword>
<keyword evidence="6 7" id="KW-0975">Bacterial flagellum</keyword>
<dbReference type="Proteomes" id="UP000885779">
    <property type="component" value="Unassembled WGS sequence"/>
</dbReference>
<dbReference type="Pfam" id="PF06429">
    <property type="entry name" value="Flg_bbr_C"/>
    <property type="match status" value="1"/>
</dbReference>
<comment type="similarity">
    <text evidence="3 7">Belongs to the flagella basal body rod proteins family.</text>
</comment>
<evidence type="ECO:0000259" key="8">
    <source>
        <dbReference type="Pfam" id="PF06429"/>
    </source>
</evidence>
<dbReference type="InterPro" id="IPR053927">
    <property type="entry name" value="FlgK_helical"/>
</dbReference>
<dbReference type="PANTHER" id="PTHR30033">
    <property type="entry name" value="FLAGELLAR HOOK-ASSOCIATED PROTEIN 1"/>
    <property type="match status" value="1"/>
</dbReference>
<evidence type="ECO:0000256" key="7">
    <source>
        <dbReference type="RuleBase" id="RU362065"/>
    </source>
</evidence>
<dbReference type="GO" id="GO:0009424">
    <property type="term" value="C:bacterial-type flagellum hook"/>
    <property type="evidence" value="ECO:0007669"/>
    <property type="project" value="UniProtKB-UniRule"/>
</dbReference>
<dbReference type="GO" id="GO:0005198">
    <property type="term" value="F:structural molecule activity"/>
    <property type="evidence" value="ECO:0007669"/>
    <property type="project" value="UniProtKB-UniRule"/>
</dbReference>
<evidence type="ECO:0000256" key="5">
    <source>
        <dbReference type="ARBA" id="ARBA00022525"/>
    </source>
</evidence>
<evidence type="ECO:0000313" key="10">
    <source>
        <dbReference type="EMBL" id="HGY55155.1"/>
    </source>
</evidence>
<name>A0A7V4TZH9_CALAY</name>
<evidence type="ECO:0000256" key="6">
    <source>
        <dbReference type="ARBA" id="ARBA00023143"/>
    </source>
</evidence>
<gene>
    <name evidence="7 10" type="primary">flgK</name>
    <name evidence="10" type="ORF">ENK44_05615</name>
</gene>
<dbReference type="NCBIfam" id="TIGR02492">
    <property type="entry name" value="flgK_ends"/>
    <property type="match status" value="1"/>
</dbReference>
<dbReference type="PANTHER" id="PTHR30033:SF1">
    <property type="entry name" value="FLAGELLAR HOOK-ASSOCIATED PROTEIN 1"/>
    <property type="match status" value="1"/>
</dbReference>
<dbReference type="Pfam" id="PF22638">
    <property type="entry name" value="FlgK_D1"/>
    <property type="match status" value="1"/>
</dbReference>
<proteinExistence type="inferred from homology"/>
<evidence type="ECO:0000256" key="2">
    <source>
        <dbReference type="ARBA" id="ARBA00004613"/>
    </source>
</evidence>
<feature type="domain" description="Flagellar basal-body/hook protein C-terminal" evidence="8">
    <location>
        <begin position="407"/>
        <end position="446"/>
    </location>
</feature>
<evidence type="ECO:0000256" key="4">
    <source>
        <dbReference type="ARBA" id="ARBA00016244"/>
    </source>
</evidence>
<dbReference type="PRINTS" id="PR01005">
    <property type="entry name" value="FLGHOOKAP1"/>
</dbReference>
<comment type="subcellular location">
    <subcellularLocation>
        <location evidence="1 7">Bacterial flagellum</location>
    </subcellularLocation>
    <subcellularLocation>
        <location evidence="2 7">Secreted</location>
    </subcellularLocation>
</comment>
<dbReference type="InterPro" id="IPR010930">
    <property type="entry name" value="Flg_bb/hook_C_dom"/>
</dbReference>
<reference evidence="10" key="1">
    <citation type="journal article" date="2020" name="mSystems">
        <title>Genome- and Community-Level Interaction Insights into Carbon Utilization and Element Cycling Functions of Hydrothermarchaeota in Hydrothermal Sediment.</title>
        <authorList>
            <person name="Zhou Z."/>
            <person name="Liu Y."/>
            <person name="Xu W."/>
            <person name="Pan J."/>
            <person name="Luo Z.H."/>
            <person name="Li M."/>
        </authorList>
    </citation>
    <scope>NUCLEOTIDE SEQUENCE [LARGE SCALE GENOMIC DNA]</scope>
    <source>
        <strain evidence="10">HyVt-577</strain>
    </source>
</reference>
<protein>
    <recommendedName>
        <fullName evidence="4 7">Flagellar hook-associated protein 1</fullName>
        <shortName evidence="7">HAP1</shortName>
    </recommendedName>
</protein>
<organism evidence="10">
    <name type="scientific">Caldithrix abyssi</name>
    <dbReference type="NCBI Taxonomy" id="187145"/>
    <lineage>
        <taxon>Bacteria</taxon>
        <taxon>Pseudomonadati</taxon>
        <taxon>Calditrichota</taxon>
        <taxon>Calditrichia</taxon>
        <taxon>Calditrichales</taxon>
        <taxon>Calditrichaceae</taxon>
        <taxon>Caldithrix</taxon>
    </lineage>
</organism>
<dbReference type="InterPro" id="IPR002371">
    <property type="entry name" value="FlgK"/>
</dbReference>
<accession>A0A7V4TZH9</accession>
<dbReference type="GO" id="GO:0044780">
    <property type="term" value="P:bacterial-type flagellum assembly"/>
    <property type="evidence" value="ECO:0007669"/>
    <property type="project" value="InterPro"/>
</dbReference>
<keyword evidence="10" id="KW-0966">Cell projection</keyword>
<keyword evidence="10" id="KW-0282">Flagellum</keyword>
<dbReference type="GO" id="GO:0005576">
    <property type="term" value="C:extracellular region"/>
    <property type="evidence" value="ECO:0007669"/>
    <property type="project" value="UniProtKB-SubCell"/>
</dbReference>
<dbReference type="SUPFAM" id="SSF64518">
    <property type="entry name" value="Phase 1 flagellin"/>
    <property type="match status" value="1"/>
</dbReference>
<evidence type="ECO:0000259" key="9">
    <source>
        <dbReference type="Pfam" id="PF22638"/>
    </source>
</evidence>
<feature type="domain" description="Flagellar hook-associated protein FlgK helical" evidence="9">
    <location>
        <begin position="89"/>
        <end position="313"/>
    </location>
</feature>
<keyword evidence="10" id="KW-0969">Cilium</keyword>
<dbReference type="AlphaFoldDB" id="A0A7V4TZH9"/>